<keyword evidence="1" id="KW-1133">Transmembrane helix</keyword>
<keyword evidence="3" id="KW-1185">Reference proteome</keyword>
<dbReference type="Pfam" id="PF13346">
    <property type="entry name" value="ABC2_membrane_5"/>
    <property type="match status" value="1"/>
</dbReference>
<feature type="transmembrane region" description="Helical" evidence="1">
    <location>
        <begin position="12"/>
        <end position="31"/>
    </location>
</feature>
<sequence>MLLSLVKKDFILVKKYLLILLIFAVGAPIFITTKINFSSGGFLEFFITVIFIEYMLFNTVSISEDKYKASALLCSTPYTRNRLVKAKYLFILVIFVCIYIIYTITSFIVPIGIERLNIVTLGRALLIITIFWGIIIPIQYQFGYEKTKYIGFTFIFLSPFVVPIIIHWLQSKNINFQITLPFPQIIQDLIPCLLALLIGFTSMFVSINIYSKKNL</sequence>
<comment type="caution">
    <text evidence="2">The sequence shown here is derived from an EMBL/GenBank/DDBJ whole genome shotgun (WGS) entry which is preliminary data.</text>
</comment>
<feature type="transmembrane region" description="Helical" evidence="1">
    <location>
        <begin position="149"/>
        <end position="169"/>
    </location>
</feature>
<feature type="transmembrane region" description="Helical" evidence="1">
    <location>
        <begin position="37"/>
        <end position="57"/>
    </location>
</feature>
<dbReference type="PANTHER" id="PTHR41309">
    <property type="entry name" value="MEMBRANE PROTEIN-RELATED"/>
    <property type="match status" value="1"/>
</dbReference>
<evidence type="ECO:0000313" key="2">
    <source>
        <dbReference type="EMBL" id="MCM1990784.1"/>
    </source>
</evidence>
<keyword evidence="1" id="KW-0812">Transmembrane</keyword>
<dbReference type="RefSeq" id="WP_250859875.1">
    <property type="nucleotide sequence ID" value="NZ_JAGSOJ010000002.1"/>
</dbReference>
<name>A0A9J6P5H8_9CLOT</name>
<feature type="transmembrane region" description="Helical" evidence="1">
    <location>
        <begin position="88"/>
        <end position="112"/>
    </location>
</feature>
<reference evidence="2" key="2">
    <citation type="submission" date="2021-04" db="EMBL/GenBank/DDBJ databases">
        <authorList>
            <person name="Dong X."/>
        </authorList>
    </citation>
    <scope>NUCLEOTIDE SEQUENCE</scope>
    <source>
        <strain evidence="2">ZWT</strain>
    </source>
</reference>
<feature type="transmembrane region" description="Helical" evidence="1">
    <location>
        <begin position="118"/>
        <end position="137"/>
    </location>
</feature>
<proteinExistence type="predicted"/>
<evidence type="ECO:0000313" key="3">
    <source>
        <dbReference type="Proteomes" id="UP001056429"/>
    </source>
</evidence>
<feature type="transmembrane region" description="Helical" evidence="1">
    <location>
        <begin position="189"/>
        <end position="210"/>
    </location>
</feature>
<accession>A0A9J6P5H8</accession>
<organism evidence="2 3">
    <name type="scientific">Oceanirhabdus seepicola</name>
    <dbReference type="NCBI Taxonomy" id="2828781"/>
    <lineage>
        <taxon>Bacteria</taxon>
        <taxon>Bacillati</taxon>
        <taxon>Bacillota</taxon>
        <taxon>Clostridia</taxon>
        <taxon>Eubacteriales</taxon>
        <taxon>Clostridiaceae</taxon>
        <taxon>Oceanirhabdus</taxon>
    </lineage>
</organism>
<evidence type="ECO:0000256" key="1">
    <source>
        <dbReference type="SAM" id="Phobius"/>
    </source>
</evidence>
<reference evidence="2" key="1">
    <citation type="journal article" date="2021" name="mSystems">
        <title>Bacteria and Archaea Synergistically Convert Glycine Betaine to Biogenic Methane in the Formosa Cold Seep of the South China Sea.</title>
        <authorList>
            <person name="Li L."/>
            <person name="Zhang W."/>
            <person name="Zhang S."/>
            <person name="Song L."/>
            <person name="Sun Q."/>
            <person name="Zhang H."/>
            <person name="Xiang H."/>
            <person name="Dong X."/>
        </authorList>
    </citation>
    <scope>NUCLEOTIDE SEQUENCE</scope>
    <source>
        <strain evidence="2">ZWT</strain>
    </source>
</reference>
<dbReference type="Proteomes" id="UP001056429">
    <property type="component" value="Unassembled WGS sequence"/>
</dbReference>
<dbReference type="InterPro" id="IPR025699">
    <property type="entry name" value="ABC2_memb-like"/>
</dbReference>
<gene>
    <name evidence="2" type="ORF">KDK92_13720</name>
</gene>
<keyword evidence="1" id="KW-0472">Membrane</keyword>
<dbReference type="AlphaFoldDB" id="A0A9J6P5H8"/>
<protein>
    <submittedName>
        <fullName evidence="2">ABC-2 transporter permease</fullName>
    </submittedName>
</protein>
<dbReference type="EMBL" id="JAGSOJ010000002">
    <property type="protein sequence ID" value="MCM1990784.1"/>
    <property type="molecule type" value="Genomic_DNA"/>
</dbReference>
<dbReference type="PANTHER" id="PTHR41309:SF2">
    <property type="entry name" value="MEMBRANE PROTEIN"/>
    <property type="match status" value="1"/>
</dbReference>